<name>A0A1X6Z933_9RHOB</name>
<dbReference type="EMBL" id="FWFX01000006">
    <property type="protein sequence ID" value="SLN43911.1"/>
    <property type="molecule type" value="Genomic_DNA"/>
</dbReference>
<proteinExistence type="predicted"/>
<dbReference type="Gene3D" id="3.40.50.1240">
    <property type="entry name" value="Phosphoglycerate mutase-like"/>
    <property type="match status" value="1"/>
</dbReference>
<dbReference type="InterPro" id="IPR013078">
    <property type="entry name" value="His_Pase_superF_clade-1"/>
</dbReference>
<dbReference type="Proteomes" id="UP000193061">
    <property type="component" value="Unassembled WGS sequence"/>
</dbReference>
<dbReference type="OrthoDB" id="9781415at2"/>
<feature type="active site" description="Proton donor/acceptor" evidence="1">
    <location>
        <position position="87"/>
    </location>
</feature>
<gene>
    <name evidence="3" type="primary">pspA</name>
    <name evidence="3" type="ORF">ROA7450_02117</name>
</gene>
<dbReference type="EC" id="3.1.3.3" evidence="3"/>
<protein>
    <submittedName>
        <fullName evidence="3">Phosphoserine phosphatase 1</fullName>
        <ecNumber evidence="3">3.1.3.3</ecNumber>
    </submittedName>
</protein>
<dbReference type="InterPro" id="IPR050275">
    <property type="entry name" value="PGM_Phosphatase"/>
</dbReference>
<dbReference type="Pfam" id="PF00300">
    <property type="entry name" value="His_Phos_1"/>
    <property type="match status" value="1"/>
</dbReference>
<dbReference type="SMART" id="SM00855">
    <property type="entry name" value="PGAM"/>
    <property type="match status" value="1"/>
</dbReference>
<sequence>MQKAFPELWILRHGETEWNVLGRLQGQFDSALTSKGLAQSTRQAGILKLELSEKEVRVYSSPAGRALRTAQIAASGLAVECHPALQEINIGTWQGMTVAEIKLAHPELDHADDPHVWKFQAPQGERIEQMKARLERFLENLTGPSVIVTHGVTSRMLRCLVLGLDVSNMSLVPGGQGIVHHIKDGQAQVLQ</sequence>
<evidence type="ECO:0000256" key="1">
    <source>
        <dbReference type="PIRSR" id="PIRSR613078-1"/>
    </source>
</evidence>
<dbReference type="PANTHER" id="PTHR48100">
    <property type="entry name" value="BROAD-SPECIFICITY PHOSPHATASE YOR283W-RELATED"/>
    <property type="match status" value="1"/>
</dbReference>
<dbReference type="AlphaFoldDB" id="A0A1X6Z933"/>
<feature type="active site" description="Tele-phosphohistidine intermediate" evidence="1">
    <location>
        <position position="13"/>
    </location>
</feature>
<dbReference type="PANTHER" id="PTHR48100:SF59">
    <property type="entry name" value="ADENOSYLCOBALAMIN_ALPHA-RIBAZOLE PHOSPHATASE"/>
    <property type="match status" value="1"/>
</dbReference>
<keyword evidence="4" id="KW-1185">Reference proteome</keyword>
<dbReference type="CDD" id="cd07067">
    <property type="entry name" value="HP_PGM_like"/>
    <property type="match status" value="1"/>
</dbReference>
<accession>A0A1X6Z933</accession>
<dbReference type="InterPro" id="IPR029033">
    <property type="entry name" value="His_PPase_superfam"/>
</dbReference>
<dbReference type="PROSITE" id="PS00175">
    <property type="entry name" value="PG_MUTASE"/>
    <property type="match status" value="1"/>
</dbReference>
<dbReference type="GO" id="GO:0016791">
    <property type="term" value="F:phosphatase activity"/>
    <property type="evidence" value="ECO:0007669"/>
    <property type="project" value="TreeGrafter"/>
</dbReference>
<evidence type="ECO:0000313" key="4">
    <source>
        <dbReference type="Proteomes" id="UP000193061"/>
    </source>
</evidence>
<dbReference type="InterPro" id="IPR001345">
    <property type="entry name" value="PG/BPGM_mutase_AS"/>
</dbReference>
<dbReference type="RefSeq" id="WP_085805650.1">
    <property type="nucleotide sequence ID" value="NZ_FWFX01000006.1"/>
</dbReference>
<dbReference type="GO" id="GO:0005737">
    <property type="term" value="C:cytoplasm"/>
    <property type="evidence" value="ECO:0007669"/>
    <property type="project" value="TreeGrafter"/>
</dbReference>
<reference evidence="3 4" key="1">
    <citation type="submission" date="2017-03" db="EMBL/GenBank/DDBJ databases">
        <authorList>
            <person name="Afonso C.L."/>
            <person name="Miller P.J."/>
            <person name="Scott M.A."/>
            <person name="Spackman E."/>
            <person name="Goraichik I."/>
            <person name="Dimitrov K.M."/>
            <person name="Suarez D.L."/>
            <person name="Swayne D.E."/>
        </authorList>
    </citation>
    <scope>NUCLEOTIDE SEQUENCE [LARGE SCALE GENOMIC DNA]</scope>
    <source>
        <strain evidence="3 4">CECT 7450</strain>
    </source>
</reference>
<organism evidence="3 4">
    <name type="scientific">Roseovarius albus</name>
    <dbReference type="NCBI Taxonomy" id="1247867"/>
    <lineage>
        <taxon>Bacteria</taxon>
        <taxon>Pseudomonadati</taxon>
        <taxon>Pseudomonadota</taxon>
        <taxon>Alphaproteobacteria</taxon>
        <taxon>Rhodobacterales</taxon>
        <taxon>Roseobacteraceae</taxon>
        <taxon>Roseovarius</taxon>
    </lineage>
</organism>
<keyword evidence="3" id="KW-0378">Hydrolase</keyword>
<feature type="binding site" evidence="2">
    <location>
        <begin position="12"/>
        <end position="19"/>
    </location>
    <ligand>
        <name>substrate</name>
    </ligand>
</feature>
<feature type="binding site" evidence="2">
    <location>
        <position position="65"/>
    </location>
    <ligand>
        <name>substrate</name>
    </ligand>
</feature>
<dbReference type="SUPFAM" id="SSF53254">
    <property type="entry name" value="Phosphoglycerate mutase-like"/>
    <property type="match status" value="1"/>
</dbReference>
<evidence type="ECO:0000313" key="3">
    <source>
        <dbReference type="EMBL" id="SLN43911.1"/>
    </source>
</evidence>
<evidence type="ECO:0000256" key="2">
    <source>
        <dbReference type="PIRSR" id="PIRSR613078-2"/>
    </source>
</evidence>